<organism evidence="1 2">
    <name type="scientific">Dryococelus australis</name>
    <dbReference type="NCBI Taxonomy" id="614101"/>
    <lineage>
        <taxon>Eukaryota</taxon>
        <taxon>Metazoa</taxon>
        <taxon>Ecdysozoa</taxon>
        <taxon>Arthropoda</taxon>
        <taxon>Hexapoda</taxon>
        <taxon>Insecta</taxon>
        <taxon>Pterygota</taxon>
        <taxon>Neoptera</taxon>
        <taxon>Polyneoptera</taxon>
        <taxon>Phasmatodea</taxon>
        <taxon>Verophasmatodea</taxon>
        <taxon>Anareolatae</taxon>
        <taxon>Phasmatidae</taxon>
        <taxon>Eurycanthinae</taxon>
        <taxon>Dryococelus</taxon>
    </lineage>
</organism>
<evidence type="ECO:0000313" key="2">
    <source>
        <dbReference type="Proteomes" id="UP001159363"/>
    </source>
</evidence>
<proteinExistence type="predicted"/>
<accession>A0ABQ9HXX6</accession>
<dbReference type="EMBL" id="JARBHB010000003">
    <property type="protein sequence ID" value="KAJ8889214.1"/>
    <property type="molecule type" value="Genomic_DNA"/>
</dbReference>
<sequence>MLPKSVKDFRKKCICYFDQPLCYKAFNILLAAPPDSVFLCVGIKIGFHLLMPFLGTICKIMGGCGLEGMCNTIYTKNTVVRTLSRRQYSRATRAHILTRQALFSIIFQMCPLRYIIHNLEDTFSNILEGSLLLKRLQNVEMCRQFFTLVDLKLKELSERFCDWDLQLFCVQSMLPYFHVGHLNYAKSAHISLQLMLSLRESLPTE</sequence>
<dbReference type="Proteomes" id="UP001159363">
    <property type="component" value="Chromosome 3"/>
</dbReference>
<comment type="caution">
    <text evidence="1">The sequence shown here is derived from an EMBL/GenBank/DDBJ whole genome shotgun (WGS) entry which is preliminary data.</text>
</comment>
<keyword evidence="2" id="KW-1185">Reference proteome</keyword>
<evidence type="ECO:0000313" key="1">
    <source>
        <dbReference type="EMBL" id="KAJ8889214.1"/>
    </source>
</evidence>
<gene>
    <name evidence="1" type="ORF">PR048_008712</name>
</gene>
<protein>
    <submittedName>
        <fullName evidence="1">Uncharacterized protein</fullName>
    </submittedName>
</protein>
<reference evidence="1 2" key="1">
    <citation type="submission" date="2023-02" db="EMBL/GenBank/DDBJ databases">
        <title>LHISI_Scaffold_Assembly.</title>
        <authorList>
            <person name="Stuart O.P."/>
            <person name="Cleave R."/>
            <person name="Magrath M.J.L."/>
            <person name="Mikheyev A.S."/>
        </authorList>
    </citation>
    <scope>NUCLEOTIDE SEQUENCE [LARGE SCALE GENOMIC DNA]</scope>
    <source>
        <strain evidence="1">Daus_M_001</strain>
        <tissue evidence="1">Leg muscle</tissue>
    </source>
</reference>
<name>A0ABQ9HXX6_9NEOP</name>